<keyword evidence="2" id="KW-1185">Reference proteome</keyword>
<protein>
    <submittedName>
        <fullName evidence="1">Uncharacterized protein</fullName>
    </submittedName>
</protein>
<accession>A0A5P8WFC0</accession>
<sequence>MNLSSNTLMGSFSKKARNLFALLLAAGTWQASIPVALLLTSSALLTAEVAHAAESMPVTLIQGFGWDSSNGAYKALIQSRSGNQYFVWYSNLIEAKVGSVVTLTYDGSGSSLYFYKLINTGNGKEASVSRYVKAN</sequence>
<dbReference type="AlphaFoldDB" id="A0A5P8WFC0"/>
<dbReference type="EMBL" id="CP045227">
    <property type="protein sequence ID" value="QFS51527.1"/>
    <property type="molecule type" value="Genomic_DNA"/>
</dbReference>
<dbReference type="KEGG" id="nsh:GXM_09021"/>
<evidence type="ECO:0000313" key="1">
    <source>
        <dbReference type="EMBL" id="QFS51527.1"/>
    </source>
</evidence>
<reference evidence="1 2" key="1">
    <citation type="submission" date="2019-10" db="EMBL/GenBank/DDBJ databases">
        <title>Genomic and transcriptomic insights into the perfect genentic adaptation of a filamentous nitrogen-fixing cyanobacterium to rice fields.</title>
        <authorList>
            <person name="Chen Z."/>
        </authorList>
    </citation>
    <scope>NUCLEOTIDE SEQUENCE [LARGE SCALE GENOMIC DNA]</scope>
    <source>
        <strain evidence="1">CCNUC1</strain>
    </source>
</reference>
<proteinExistence type="predicted"/>
<gene>
    <name evidence="1" type="ORF">GXM_09021</name>
</gene>
<name>A0A5P8WFC0_9NOSO</name>
<dbReference type="Proteomes" id="UP000326678">
    <property type="component" value="Chromosome Gxm2"/>
</dbReference>
<organism evidence="1 2">
    <name type="scientific">Nostoc sphaeroides CCNUC1</name>
    <dbReference type="NCBI Taxonomy" id="2653204"/>
    <lineage>
        <taxon>Bacteria</taxon>
        <taxon>Bacillati</taxon>
        <taxon>Cyanobacteriota</taxon>
        <taxon>Cyanophyceae</taxon>
        <taxon>Nostocales</taxon>
        <taxon>Nostocaceae</taxon>
        <taxon>Nostoc</taxon>
    </lineage>
</organism>
<evidence type="ECO:0000313" key="2">
    <source>
        <dbReference type="Proteomes" id="UP000326678"/>
    </source>
</evidence>